<organism evidence="2">
    <name type="scientific">Picea sitchensis</name>
    <name type="common">Sitka spruce</name>
    <name type="synonym">Pinus sitchensis</name>
    <dbReference type="NCBI Taxonomy" id="3332"/>
    <lineage>
        <taxon>Eukaryota</taxon>
        <taxon>Viridiplantae</taxon>
        <taxon>Streptophyta</taxon>
        <taxon>Embryophyta</taxon>
        <taxon>Tracheophyta</taxon>
        <taxon>Spermatophyta</taxon>
        <taxon>Pinopsida</taxon>
        <taxon>Pinidae</taxon>
        <taxon>Conifers I</taxon>
        <taxon>Pinales</taxon>
        <taxon>Pinaceae</taxon>
        <taxon>Picea</taxon>
    </lineage>
</organism>
<feature type="signal peptide" evidence="1">
    <location>
        <begin position="1"/>
        <end position="24"/>
    </location>
</feature>
<proteinExistence type="evidence at transcript level"/>
<accession>A9P242</accession>
<dbReference type="AlphaFoldDB" id="A9P242"/>
<sequence length="208" mass="22075">MAVTSILLTVSALISVISLQGVLGGIVCENLPMEVCAFSVSSSGARCVLEKSILRDGNVQYECQSSDVIAETIKEWIETDECMNACGVERMAVGISTDALVDGRSTRKLCSPNCYNKCPNILELYFNLAAGEGIYLPRLCEAHRSGDRRMISEVISKSKSSLTAESFAAAPATIAFEDLKTYPASSPSAIAFGDLKISPASSPSALGF</sequence>
<evidence type="ECO:0008006" key="3">
    <source>
        <dbReference type="Google" id="ProtNLM"/>
    </source>
</evidence>
<dbReference type="PANTHER" id="PTHR33649">
    <property type="entry name" value="PAR1 PROTEIN"/>
    <property type="match status" value="1"/>
</dbReference>
<dbReference type="EMBL" id="EF087718">
    <property type="protein sequence ID" value="ABK26953.1"/>
    <property type="molecule type" value="mRNA"/>
</dbReference>
<dbReference type="PANTHER" id="PTHR33649:SF2">
    <property type="entry name" value="PAR1 PROTEIN"/>
    <property type="match status" value="1"/>
</dbReference>
<dbReference type="InterPro" id="IPR009489">
    <property type="entry name" value="PAR1"/>
</dbReference>
<protein>
    <recommendedName>
        <fullName evidence="3">PAR1 protein</fullName>
    </recommendedName>
</protein>
<name>A9P242_PICSI</name>
<dbReference type="Pfam" id="PF06521">
    <property type="entry name" value="PAR1"/>
    <property type="match status" value="1"/>
</dbReference>
<evidence type="ECO:0000256" key="1">
    <source>
        <dbReference type="SAM" id="SignalP"/>
    </source>
</evidence>
<keyword evidence="1" id="KW-0732">Signal</keyword>
<reference evidence="2" key="1">
    <citation type="journal article" date="2008" name="BMC Genomics">
        <title>A conifer genomics resource of 200,000 spruce (Picea spp.) ESTs and 6,464 high-quality, sequence-finished full-length cDNAs for Sitka spruce (Picea sitchensis).</title>
        <authorList>
            <person name="Ralph S.G."/>
            <person name="Chun H.J."/>
            <person name="Kolosova N."/>
            <person name="Cooper D."/>
            <person name="Oddy C."/>
            <person name="Ritland C.E."/>
            <person name="Kirkpatrick R."/>
            <person name="Moore R."/>
            <person name="Barber S."/>
            <person name="Holt R.A."/>
            <person name="Jones S.J."/>
            <person name="Marra M.A."/>
            <person name="Douglas C.J."/>
            <person name="Ritland K."/>
            <person name="Bohlmann J."/>
        </authorList>
    </citation>
    <scope>NUCLEOTIDE SEQUENCE</scope>
    <source>
        <tissue evidence="2">Green portion of the leader tissue</tissue>
    </source>
</reference>
<evidence type="ECO:0000313" key="2">
    <source>
        <dbReference type="EMBL" id="ABK26953.1"/>
    </source>
</evidence>
<feature type="chain" id="PRO_5002739746" description="PAR1 protein" evidence="1">
    <location>
        <begin position="25"/>
        <end position="208"/>
    </location>
</feature>